<evidence type="ECO:0000259" key="1">
    <source>
        <dbReference type="PROSITE" id="PS50878"/>
    </source>
</evidence>
<dbReference type="OrthoDB" id="5864365at2759"/>
<dbReference type="CDD" id="cd01650">
    <property type="entry name" value="RT_nLTR_like"/>
    <property type="match status" value="1"/>
</dbReference>
<accession>A0A7I4XX97</accession>
<dbReference type="PROSITE" id="PS50878">
    <property type="entry name" value="RT_POL"/>
    <property type="match status" value="1"/>
</dbReference>
<dbReference type="CDD" id="cd09076">
    <property type="entry name" value="L1-EN"/>
    <property type="match status" value="1"/>
</dbReference>
<evidence type="ECO:0000313" key="2">
    <source>
        <dbReference type="Proteomes" id="UP000025227"/>
    </source>
</evidence>
<dbReference type="SUPFAM" id="SSF56672">
    <property type="entry name" value="DNA/RNA polymerases"/>
    <property type="match status" value="1"/>
</dbReference>
<dbReference type="PANTHER" id="PTHR47027:SF20">
    <property type="entry name" value="REVERSE TRANSCRIPTASE-LIKE PROTEIN WITH RNA-DIRECTED DNA POLYMERASE DOMAIN"/>
    <property type="match status" value="1"/>
</dbReference>
<dbReference type="OMA" id="NELICVN"/>
<dbReference type="Proteomes" id="UP000025227">
    <property type="component" value="Unplaced"/>
</dbReference>
<dbReference type="SUPFAM" id="SSF56219">
    <property type="entry name" value="DNase I-like"/>
    <property type="match status" value="1"/>
</dbReference>
<dbReference type="InterPro" id="IPR005135">
    <property type="entry name" value="Endo/exonuclease/phosphatase"/>
</dbReference>
<dbReference type="Pfam" id="PF00078">
    <property type="entry name" value="RVT_1"/>
    <property type="match status" value="1"/>
</dbReference>
<dbReference type="Gene3D" id="3.60.10.10">
    <property type="entry name" value="Endonuclease/exonuclease/phosphatase"/>
    <property type="match status" value="1"/>
</dbReference>
<proteinExistence type="predicted"/>
<dbReference type="InterPro" id="IPR036691">
    <property type="entry name" value="Endo/exonu/phosph_ase_sf"/>
</dbReference>
<dbReference type="InterPro" id="IPR000477">
    <property type="entry name" value="RT_dom"/>
</dbReference>
<organism evidence="2 3">
    <name type="scientific">Haemonchus contortus</name>
    <name type="common">Barber pole worm</name>
    <dbReference type="NCBI Taxonomy" id="6289"/>
    <lineage>
        <taxon>Eukaryota</taxon>
        <taxon>Metazoa</taxon>
        <taxon>Ecdysozoa</taxon>
        <taxon>Nematoda</taxon>
        <taxon>Chromadorea</taxon>
        <taxon>Rhabditida</taxon>
        <taxon>Rhabditina</taxon>
        <taxon>Rhabditomorpha</taxon>
        <taxon>Strongyloidea</taxon>
        <taxon>Trichostrongylidae</taxon>
        <taxon>Haemonchus</taxon>
    </lineage>
</organism>
<protein>
    <submittedName>
        <fullName evidence="3">Reverse transcriptase domain-containing protein</fullName>
    </submittedName>
</protein>
<dbReference type="PANTHER" id="PTHR47027">
    <property type="entry name" value="REVERSE TRANSCRIPTASE DOMAIN-CONTAINING PROTEIN"/>
    <property type="match status" value="1"/>
</dbReference>
<evidence type="ECO:0000313" key="3">
    <source>
        <dbReference type="WBParaSite" id="HCON_00025280-00001"/>
    </source>
</evidence>
<dbReference type="WBParaSite" id="HCON_00025280-00001">
    <property type="protein sequence ID" value="HCON_00025280-00001"/>
    <property type="gene ID" value="HCON_00025280"/>
</dbReference>
<name>A0A7I4XX97_HAECO</name>
<dbReference type="GO" id="GO:0003824">
    <property type="term" value="F:catalytic activity"/>
    <property type="evidence" value="ECO:0007669"/>
    <property type="project" value="InterPro"/>
</dbReference>
<feature type="domain" description="Reverse transcriptase" evidence="1">
    <location>
        <begin position="481"/>
        <end position="748"/>
    </location>
</feature>
<dbReference type="Pfam" id="PF03372">
    <property type="entry name" value="Exo_endo_phos"/>
    <property type="match status" value="1"/>
</dbReference>
<dbReference type="InterPro" id="IPR043502">
    <property type="entry name" value="DNA/RNA_pol_sf"/>
</dbReference>
<sequence>MSHLITCTYNCRSVSTAIQLSTLIEESQRISYHVIGLSETKRKESLTCTWSDGTAVFLGARETGSTSGGVGFIVAPEFAKKVTSVTFYSHRFGILTATLTKDISVSIIQVYAPTSDCSDDQHEDFYDYLGELVRSQKSSYIVVSGDFNARVGGRRSGERFIGPNCAEQRNAAGERLANFCEIHHMFHGNSQFVKAPTKRWTYVSPNGQYFHELDHILCSRRAITDVGVVPSFNTGSDHRLLRARLHFERSHVCLSRIQTRQPRPTVLDTNALKTLIENVPLDMKEDINEDYDYLLDTLSTLASQSRTMAPNHNSRRMSDATRNLLAKRRQMDRKNNHVEYTLLNRLCRQRLAEDLKNFSRYRLLDAASNRRSVKKTKRELAQYRLTISCLKGPDGSRTTSRPEMESILTNFYSNLFKSDHGISTEQIPIGEMMPSFLPSEVRHAIETMPKGKAPGADGLSLEALQACGHKIHCALAQRFTRYVNDCKAPDAWRKSKTILLFKKGDKEDLDNYRPITLLPVLYKVFTRCLLARIRRQLDEAQPVEQAGFRRKFSTLDHIITCCRIIEAAREYHEPLILTFIDYRKAFDSIERGKIWSALNEQGIDPRYTEILKECYSGCVTVFRPFFRDLEVTVEKGVRQGDPISPNLFAACLEYTIRHCAWDSKGIKIDGRYLSHLRFADDLVLISRTSDETSEMLNDLHAAGIKAGLNINMKKTKCMRNEYSDRNPVYLQGEPLEDVDEYVYLGRLLNMKNDLKSELMRRKKAGWAAYNSIRNVIEHTRDDELRANLFNSTVLPALSYASETWSLTKNLENQLRRIQISLERRMVGITLHQQRLNRLHNEDIRSLSKVRDIIQHIDKAKHTFAGHLMRRDDGRWSTTSVCWEPREKKRPRGRPPLRWQDSLAHRNNICDSNSIKVSVYWTTLAQDRKSWKRSWDPRTSNRSRQRVAK</sequence>
<reference evidence="3" key="1">
    <citation type="submission" date="2020-12" db="UniProtKB">
        <authorList>
            <consortium name="WormBaseParasite"/>
        </authorList>
    </citation>
    <scope>IDENTIFICATION</scope>
    <source>
        <strain evidence="3">MHco3</strain>
    </source>
</reference>
<keyword evidence="2" id="KW-1185">Reference proteome</keyword>
<dbReference type="AlphaFoldDB" id="A0A7I4XX97"/>